<dbReference type="EMBL" id="BDGG01000003">
    <property type="protein sequence ID" value="GAU95750.1"/>
    <property type="molecule type" value="Genomic_DNA"/>
</dbReference>
<accession>A0A1D1V4A6</accession>
<keyword evidence="2" id="KW-1185">Reference proteome</keyword>
<feature type="non-terminal residue" evidence="1">
    <location>
        <position position="102"/>
    </location>
</feature>
<name>A0A1D1V4A6_RAMVA</name>
<dbReference type="Proteomes" id="UP000186922">
    <property type="component" value="Unassembled WGS sequence"/>
</dbReference>
<organism evidence="1 2">
    <name type="scientific">Ramazzottius varieornatus</name>
    <name type="common">Water bear</name>
    <name type="synonym">Tardigrade</name>
    <dbReference type="NCBI Taxonomy" id="947166"/>
    <lineage>
        <taxon>Eukaryota</taxon>
        <taxon>Metazoa</taxon>
        <taxon>Ecdysozoa</taxon>
        <taxon>Tardigrada</taxon>
        <taxon>Eutardigrada</taxon>
        <taxon>Parachela</taxon>
        <taxon>Hypsibioidea</taxon>
        <taxon>Ramazzottiidae</taxon>
        <taxon>Ramazzottius</taxon>
    </lineage>
</organism>
<evidence type="ECO:0000313" key="1">
    <source>
        <dbReference type="EMBL" id="GAU95750.1"/>
    </source>
</evidence>
<gene>
    <name evidence="1" type="primary">RvY_07316-1</name>
    <name evidence="1" type="synonym">RvY_07316.1</name>
    <name evidence="1" type="ORF">RvY_07316</name>
</gene>
<evidence type="ECO:0000313" key="2">
    <source>
        <dbReference type="Proteomes" id="UP000186922"/>
    </source>
</evidence>
<dbReference type="AlphaFoldDB" id="A0A1D1V4A6"/>
<comment type="caution">
    <text evidence="1">The sequence shown here is derived from an EMBL/GenBank/DDBJ whole genome shotgun (WGS) entry which is preliminary data.</text>
</comment>
<proteinExistence type="predicted"/>
<protein>
    <submittedName>
        <fullName evidence="1">Uncharacterized protein</fullName>
    </submittedName>
</protein>
<reference evidence="1 2" key="1">
    <citation type="journal article" date="2016" name="Nat. Commun.">
        <title>Extremotolerant tardigrade genome and improved radiotolerance of human cultured cells by tardigrade-unique protein.</title>
        <authorList>
            <person name="Hashimoto T."/>
            <person name="Horikawa D.D."/>
            <person name="Saito Y."/>
            <person name="Kuwahara H."/>
            <person name="Kozuka-Hata H."/>
            <person name="Shin-I T."/>
            <person name="Minakuchi Y."/>
            <person name="Ohishi K."/>
            <person name="Motoyama A."/>
            <person name="Aizu T."/>
            <person name="Enomoto A."/>
            <person name="Kondo K."/>
            <person name="Tanaka S."/>
            <person name="Hara Y."/>
            <person name="Koshikawa S."/>
            <person name="Sagara H."/>
            <person name="Miura T."/>
            <person name="Yokobori S."/>
            <person name="Miyagawa K."/>
            <person name="Suzuki Y."/>
            <person name="Kubo T."/>
            <person name="Oyama M."/>
            <person name="Kohara Y."/>
            <person name="Fujiyama A."/>
            <person name="Arakawa K."/>
            <person name="Katayama T."/>
            <person name="Toyoda A."/>
            <person name="Kunieda T."/>
        </authorList>
    </citation>
    <scope>NUCLEOTIDE SEQUENCE [LARGE SCALE GENOMIC DNA]</scope>
    <source>
        <strain evidence="1 2">YOKOZUNA-1</strain>
    </source>
</reference>
<sequence length="102" mass="12186">MTNLLLEDLNISRAEIHEFRRLNELIFRRLILFTSTLPPCKLKQTSSLKTTSWNRVGFSRSCSRWNRHQNTRLSLCSWVNSSRTALDRRVSNSRSRFSNVWW</sequence>